<dbReference type="PROSITE" id="PS50188">
    <property type="entry name" value="B302_SPRY"/>
    <property type="match status" value="1"/>
</dbReference>
<dbReference type="RefSeq" id="XP_065675409.1">
    <property type="nucleotide sequence ID" value="XM_065819337.1"/>
</dbReference>
<dbReference type="InterPro" id="IPR035782">
    <property type="entry name" value="SPRY_RanBP9/10"/>
</dbReference>
<dbReference type="Pfam" id="PF00622">
    <property type="entry name" value="SPRY"/>
    <property type="match status" value="1"/>
</dbReference>
<dbReference type="InterPro" id="IPR006595">
    <property type="entry name" value="CTLH_C"/>
</dbReference>
<feature type="region of interest" description="Disordered" evidence="2">
    <location>
        <begin position="317"/>
        <end position="356"/>
    </location>
</feature>
<gene>
    <name evidence="6" type="primary">LOC136072003</name>
</gene>
<dbReference type="GeneID" id="136072003"/>
<dbReference type="SUPFAM" id="SSF49899">
    <property type="entry name" value="Concanavalin A-like lectins/glucanases"/>
    <property type="match status" value="1"/>
</dbReference>
<evidence type="ECO:0000259" key="4">
    <source>
        <dbReference type="PROSITE" id="PS50897"/>
    </source>
</evidence>
<feature type="domain" description="CTLH" evidence="4">
    <location>
        <begin position="259"/>
        <end position="316"/>
    </location>
</feature>
<dbReference type="PROSITE" id="PS50896">
    <property type="entry name" value="LISH"/>
    <property type="match status" value="1"/>
</dbReference>
<name>A0ABM4DLI3_HYDVU</name>
<dbReference type="InterPro" id="IPR043136">
    <property type="entry name" value="B30.2/SPRY_sf"/>
</dbReference>
<evidence type="ECO:0000256" key="1">
    <source>
        <dbReference type="ARBA" id="ARBA00006535"/>
    </source>
</evidence>
<dbReference type="InterPro" id="IPR013144">
    <property type="entry name" value="CRA_dom"/>
</dbReference>
<organism evidence="5 6">
    <name type="scientific">Hydra vulgaris</name>
    <name type="common">Hydra</name>
    <name type="synonym">Hydra attenuata</name>
    <dbReference type="NCBI Taxonomy" id="6087"/>
    <lineage>
        <taxon>Eukaryota</taxon>
        <taxon>Metazoa</taxon>
        <taxon>Cnidaria</taxon>
        <taxon>Hydrozoa</taxon>
        <taxon>Hydroidolina</taxon>
        <taxon>Anthoathecata</taxon>
        <taxon>Aplanulata</taxon>
        <taxon>Hydridae</taxon>
        <taxon>Hydra</taxon>
    </lineage>
</organism>
<dbReference type="InterPro" id="IPR013320">
    <property type="entry name" value="ConA-like_dom_sf"/>
</dbReference>
<dbReference type="PANTHER" id="PTHR12864">
    <property type="entry name" value="RAN BINDING PROTEIN 9-RELATED"/>
    <property type="match status" value="1"/>
</dbReference>
<dbReference type="InterPro" id="IPR050618">
    <property type="entry name" value="Ubq-SigPath_Reg"/>
</dbReference>
<feature type="domain" description="B30.2/SPRY" evidence="3">
    <location>
        <begin position="1"/>
        <end position="190"/>
    </location>
</feature>
<dbReference type="SMART" id="SM00668">
    <property type="entry name" value="CTLH"/>
    <property type="match status" value="1"/>
</dbReference>
<accession>A0ABM4DLI3</accession>
<proteinExistence type="inferred from homology"/>
<evidence type="ECO:0000313" key="6">
    <source>
        <dbReference type="RefSeq" id="XP_065675409.1"/>
    </source>
</evidence>
<evidence type="ECO:0000259" key="3">
    <source>
        <dbReference type="PROSITE" id="PS50188"/>
    </source>
</evidence>
<dbReference type="Pfam" id="PF10607">
    <property type="entry name" value="CTLH"/>
    <property type="match status" value="2"/>
</dbReference>
<reference evidence="6" key="1">
    <citation type="submission" date="2025-08" db="UniProtKB">
        <authorList>
            <consortium name="RefSeq"/>
        </authorList>
    </citation>
    <scope>IDENTIFICATION</scope>
</reference>
<keyword evidence="5" id="KW-1185">Reference proteome</keyword>
<dbReference type="InterPro" id="IPR001870">
    <property type="entry name" value="B30.2/SPRY"/>
</dbReference>
<evidence type="ECO:0000256" key="2">
    <source>
        <dbReference type="SAM" id="MobiDB-lite"/>
    </source>
</evidence>
<dbReference type="InterPro" id="IPR024964">
    <property type="entry name" value="CTLH/CRA"/>
</dbReference>
<feature type="compositionally biased region" description="Polar residues" evidence="2">
    <location>
        <begin position="317"/>
        <end position="351"/>
    </location>
</feature>
<dbReference type="Gene3D" id="2.60.120.920">
    <property type="match status" value="1"/>
</dbReference>
<dbReference type="SMART" id="SM00757">
    <property type="entry name" value="CRA"/>
    <property type="match status" value="1"/>
</dbReference>
<evidence type="ECO:0000313" key="5">
    <source>
        <dbReference type="Proteomes" id="UP001652625"/>
    </source>
</evidence>
<dbReference type="PROSITE" id="PS50897">
    <property type="entry name" value="CTLH"/>
    <property type="match status" value="1"/>
</dbReference>
<sequence>MFAPDRISELYPHVNENETPLPRCWSSLDKYTHIGLSHSNLRAQYKGLGKTHKDAASVRTSNSIPAACGLYYFEIKIISKGRDGYIGIGLCTQSVNMNKLPGWEKDSYGYHADDGHSFCTSGAGEVYGPTFTTGDVIGCGVNLIDRNCFYTKNGVNLGIAFKDIIPNLFPTVGLQTPGEIVDVNFGQQPFVYDINEVKKEMQSNVMRSIVQFPVSTSEAAWQSIIQKVVAGYLVHYGYCSTVESFAKSTGQSIGEELISIRNRQKIQKLILSGRISEAIETIKTFFPNLLEKNPRLGFQLKCRQFIEMVSGCDGEVKSQSQSFTHPQSHSPNRIRSTPSSPMHSSLNASSSKNHETNRISYIENGEKVLHENGSLNNGNGCSDMIVDEYISNGVDHYNDSPMDEDNRPHSISVITSISKESVPLMRQLCGGNLVAIEKLLVFGKLLQNSYKEMVNASGVEHEADKLLLKDSFSLLAYNNPYESPVNKLLEPVERENIFALVNTAILENENLPGKPSLGVAIAQAKLCLKTMAKHGLGACAMVKVEDFFCEK</sequence>
<dbReference type="InterPro" id="IPR003877">
    <property type="entry name" value="SPRY_dom"/>
</dbReference>
<dbReference type="SMART" id="SM00667">
    <property type="entry name" value="LisH"/>
    <property type="match status" value="1"/>
</dbReference>
<dbReference type="SMART" id="SM00449">
    <property type="entry name" value="SPRY"/>
    <property type="match status" value="1"/>
</dbReference>
<protein>
    <submittedName>
        <fullName evidence="6">Ran-binding protein 9-like</fullName>
    </submittedName>
</protein>
<dbReference type="InterPro" id="IPR006594">
    <property type="entry name" value="LisH"/>
</dbReference>
<dbReference type="CDD" id="cd12909">
    <property type="entry name" value="SPRY_RanBP9_10"/>
    <property type="match status" value="1"/>
</dbReference>
<dbReference type="Proteomes" id="UP001652625">
    <property type="component" value="Chromosome 15"/>
</dbReference>
<comment type="similarity">
    <text evidence="1">Belongs to the RANBP9/10 family.</text>
</comment>